<sequence>MKHYQKIYTLLPAALSLWMMACTAGSSGGNGGANDTSVVMNSPQKAVEVALRDLQQVTDATVKTFGFASVAEAKEAKAEEPVKLQVLSFDKLLAADSSVAGDSLNPLSRYEETSQQELVYPLAVGGAIKSTVKIAGMSERWQIAGFDQGHAKVLDNARKLSQGQAFGLVTVPGLQLAFIATNPGGRALYYPVQTDETVGVYKDRPVSAYELIRLVSGAARAAKEKYGKDIDSRNIVN</sequence>
<dbReference type="EMBL" id="CP107006">
    <property type="protein sequence ID" value="UYQ92448.1"/>
    <property type="molecule type" value="Genomic_DNA"/>
</dbReference>
<keyword evidence="1" id="KW-0732">Signal</keyword>
<gene>
    <name evidence="2" type="ORF">MKQ68_20400</name>
</gene>
<proteinExistence type="predicted"/>
<dbReference type="Proteomes" id="UP001162741">
    <property type="component" value="Chromosome"/>
</dbReference>
<evidence type="ECO:0000256" key="1">
    <source>
        <dbReference type="SAM" id="SignalP"/>
    </source>
</evidence>
<protein>
    <submittedName>
        <fullName evidence="2">Uncharacterized protein</fullName>
    </submittedName>
</protein>
<feature type="signal peptide" evidence="1">
    <location>
        <begin position="1"/>
        <end position="24"/>
    </location>
</feature>
<keyword evidence="3" id="KW-1185">Reference proteome</keyword>
<name>A0ABY6IYG9_9BACT</name>
<organism evidence="2 3">
    <name type="scientific">Chitinophaga horti</name>
    <dbReference type="NCBI Taxonomy" id="2920382"/>
    <lineage>
        <taxon>Bacteria</taxon>
        <taxon>Pseudomonadati</taxon>
        <taxon>Bacteroidota</taxon>
        <taxon>Chitinophagia</taxon>
        <taxon>Chitinophagales</taxon>
        <taxon>Chitinophagaceae</taxon>
        <taxon>Chitinophaga</taxon>
    </lineage>
</organism>
<dbReference type="RefSeq" id="WP_264280709.1">
    <property type="nucleotide sequence ID" value="NZ_CP107006.1"/>
</dbReference>
<feature type="chain" id="PRO_5047155046" evidence="1">
    <location>
        <begin position="25"/>
        <end position="237"/>
    </location>
</feature>
<accession>A0ABY6IYG9</accession>
<reference evidence="2" key="1">
    <citation type="submission" date="2022-10" db="EMBL/GenBank/DDBJ databases">
        <title>Chitinophaga sp. nov., isolated from soil.</title>
        <authorList>
            <person name="Jeon C.O."/>
        </authorList>
    </citation>
    <scope>NUCLEOTIDE SEQUENCE</scope>
    <source>
        <strain evidence="2">R8</strain>
    </source>
</reference>
<dbReference type="PROSITE" id="PS51257">
    <property type="entry name" value="PROKAR_LIPOPROTEIN"/>
    <property type="match status" value="1"/>
</dbReference>
<evidence type="ECO:0000313" key="3">
    <source>
        <dbReference type="Proteomes" id="UP001162741"/>
    </source>
</evidence>
<evidence type="ECO:0000313" key="2">
    <source>
        <dbReference type="EMBL" id="UYQ92448.1"/>
    </source>
</evidence>